<dbReference type="RefSeq" id="WP_116687420.1">
    <property type="nucleotide sequence ID" value="NZ_CAWNYD010000004.1"/>
</dbReference>
<dbReference type="Proteomes" id="UP000244906">
    <property type="component" value="Unassembled WGS sequence"/>
</dbReference>
<comment type="caution">
    <text evidence="1">The sequence shown here is derived from an EMBL/GenBank/DDBJ whole genome shotgun (WGS) entry which is preliminary data.</text>
</comment>
<sequence length="105" mass="11866">MEAVMQIHLIEKEKRFTCICKTSKSWESGFWKVSIKVAEGLIGGDIFLHTAQVMPSYFGGKITGYHIQDSGAWQGRVIFHFTATSEHKSVKTSKSGWGMEKKIVR</sequence>
<evidence type="ECO:0000313" key="1">
    <source>
        <dbReference type="EMBL" id="PVZ69038.1"/>
    </source>
</evidence>
<reference evidence="1 2" key="1">
    <citation type="submission" date="2018-04" db="EMBL/GenBank/DDBJ databases">
        <title>Thalassorhabdus spongiae gen. nov., sp. nov., isolated from a marine sponge in South-West Iceland.</title>
        <authorList>
            <person name="Knobloch S."/>
            <person name="Daussin A."/>
            <person name="Johannsson R."/>
            <person name="Marteinsson V.T."/>
        </authorList>
    </citation>
    <scope>NUCLEOTIDE SEQUENCE [LARGE SCALE GENOMIC DNA]</scope>
    <source>
        <strain evidence="1 2">Hp12</strain>
    </source>
</reference>
<name>A0A2V1GTT6_9GAMM</name>
<gene>
    <name evidence="1" type="ORF">DC094_12460</name>
</gene>
<protein>
    <submittedName>
        <fullName evidence="1">Uncharacterized protein</fullName>
    </submittedName>
</protein>
<keyword evidence="2" id="KW-1185">Reference proteome</keyword>
<dbReference type="AlphaFoldDB" id="A0A2V1GTT6"/>
<organism evidence="1 2">
    <name type="scientific">Pelagibaculum spongiae</name>
    <dbReference type="NCBI Taxonomy" id="2080658"/>
    <lineage>
        <taxon>Bacteria</taxon>
        <taxon>Pseudomonadati</taxon>
        <taxon>Pseudomonadota</taxon>
        <taxon>Gammaproteobacteria</taxon>
        <taxon>Oceanospirillales</taxon>
        <taxon>Pelagibaculum</taxon>
    </lineage>
</organism>
<evidence type="ECO:0000313" key="2">
    <source>
        <dbReference type="Proteomes" id="UP000244906"/>
    </source>
</evidence>
<proteinExistence type="predicted"/>
<accession>A0A2V1GTT6</accession>
<dbReference type="EMBL" id="QDDL01000004">
    <property type="protein sequence ID" value="PVZ69038.1"/>
    <property type="molecule type" value="Genomic_DNA"/>
</dbReference>
<dbReference type="OrthoDB" id="6203947at2"/>